<dbReference type="SUPFAM" id="SSF51045">
    <property type="entry name" value="WW domain"/>
    <property type="match status" value="2"/>
</dbReference>
<feature type="compositionally biased region" description="Basic residues" evidence="2">
    <location>
        <begin position="730"/>
        <end position="742"/>
    </location>
</feature>
<sequence>MELLHDCANKRGMSRFRVNAGRQQQRSLAHSHAVPPLQQPLPHQGQLYGQHMYGSQGQQLYGNQASIYGGGVPVAPLSRDPAVGGALDATAAPPLLRDINSYAHASAAAQQAAYPGSSYAAAVAAAAAHAPGYPPAQSQSYVGQPYAGSQQPYVSQQAYPGTGQYSAAGQQAAYAAGQQAYQTAAATASSAVYPSAGGAYPPQAQSGYGAPPGYGAAAQYGQQPASYTANPATAYAAAGYGLGQSPYNYLQQPAAGSGVVAYGSYQGAQSQVAQAQPQPQAQLQPYTQPQADPTVATGSLGRGPATADQQSQQQYLDMVWQLSDMSLNDKQALPAPPAQQPPAPPAEHVPTANWQRDGAVPAAGSSAAVWNSFDDAAAKGMVDGLVGDQGMGAQDDMTEGEQGPADLFLEHRSAWLLGSERLRRQPKSCSHQLTWSGVRAMVFGLKLGLPKATKASAESPDKSSKAEGSGRSNSKGDKGGGGGGGKGALTVNEFVARTKRYRERGLEPTKPELIAYARYLGIDPITDGDLMWIADEALAAPLPSEWTEHHDSADRVFYYNVQTHASSWTHPLEQMHRDTYKSIVHYRSGEVSKEDQVTELERLKRKCDDAERESIRELQAWSEHTDEGGQKFFYNREKQVSVWTDPRPARCHALYVQMRALRDMSKHCGQAVPGLGPMDDPRRDKLRIQQTLVIGNVDPLGRSTTRDKRDDDSRLAGGSGTAGQKDEEKKKKKKHKEGKHKKEGGNEELLDLTEDGDGEIGAPDIFNKKSGLDVKKPSLSAVEEVRQALGVAPGSNAAGSQSDPRGLSGGLPSINQGSFGRLPQTPPGDGLSSVGRAKVRAGRSRASAPFAGYGDPGYVILHCLSCGNQRLLCSFAPAALRRFAFISHSCQRLFRSLFFLLAVIQLGA</sequence>
<feature type="compositionally biased region" description="Pro residues" evidence="2">
    <location>
        <begin position="334"/>
        <end position="347"/>
    </location>
</feature>
<dbReference type="OrthoDB" id="6344460at2759"/>
<evidence type="ECO:0000313" key="5">
    <source>
        <dbReference type="Proteomes" id="UP000186817"/>
    </source>
</evidence>
<feature type="compositionally biased region" description="Basic and acidic residues" evidence="2">
    <location>
        <begin position="704"/>
        <end position="714"/>
    </location>
</feature>
<feature type="domain" description="WW" evidence="3">
    <location>
        <begin position="621"/>
        <end position="648"/>
    </location>
</feature>
<dbReference type="InterPro" id="IPR001202">
    <property type="entry name" value="WW_dom"/>
</dbReference>
<dbReference type="PROSITE" id="PS01159">
    <property type="entry name" value="WW_DOMAIN_1"/>
    <property type="match status" value="1"/>
</dbReference>
<dbReference type="PANTHER" id="PTHR21715">
    <property type="entry name" value="RH04127P"/>
    <property type="match status" value="1"/>
</dbReference>
<dbReference type="InterPro" id="IPR036020">
    <property type="entry name" value="WW_dom_sf"/>
</dbReference>
<reference evidence="4 5" key="1">
    <citation type="submission" date="2016-02" db="EMBL/GenBank/DDBJ databases">
        <title>Genome analysis of coral dinoflagellate symbionts highlights evolutionary adaptations to a symbiotic lifestyle.</title>
        <authorList>
            <person name="Aranda M."/>
            <person name="Li Y."/>
            <person name="Liew Y.J."/>
            <person name="Baumgarten S."/>
            <person name="Simakov O."/>
            <person name="Wilson M."/>
            <person name="Piel J."/>
            <person name="Ashoor H."/>
            <person name="Bougouffa S."/>
            <person name="Bajic V.B."/>
            <person name="Ryu T."/>
            <person name="Ravasi T."/>
            <person name="Bayer T."/>
            <person name="Micklem G."/>
            <person name="Kim H."/>
            <person name="Bhak J."/>
            <person name="Lajeunesse T.C."/>
            <person name="Voolstra C.R."/>
        </authorList>
    </citation>
    <scope>NUCLEOTIDE SEQUENCE [LARGE SCALE GENOMIC DNA]</scope>
    <source>
        <strain evidence="4 5">CCMP2467</strain>
    </source>
</reference>
<dbReference type="EMBL" id="LSRX01000750">
    <property type="protein sequence ID" value="OLP89665.1"/>
    <property type="molecule type" value="Genomic_DNA"/>
</dbReference>
<accession>A0A1Q9D3E6</accession>
<feature type="region of interest" description="Disordered" evidence="2">
    <location>
        <begin position="273"/>
        <end position="312"/>
    </location>
</feature>
<feature type="coiled-coil region" evidence="1">
    <location>
        <begin position="593"/>
        <end position="620"/>
    </location>
</feature>
<dbReference type="PROSITE" id="PS50020">
    <property type="entry name" value="WW_DOMAIN_2"/>
    <property type="match status" value="2"/>
</dbReference>
<keyword evidence="1" id="KW-0175">Coiled coil</keyword>
<evidence type="ECO:0000256" key="2">
    <source>
        <dbReference type="SAM" id="MobiDB-lite"/>
    </source>
</evidence>
<dbReference type="Proteomes" id="UP000186817">
    <property type="component" value="Unassembled WGS sequence"/>
</dbReference>
<dbReference type="Gene3D" id="2.20.70.10">
    <property type="match status" value="2"/>
</dbReference>
<feature type="compositionally biased region" description="Low complexity" evidence="2">
    <location>
        <begin position="273"/>
        <end position="291"/>
    </location>
</feature>
<keyword evidence="5" id="KW-1185">Reference proteome</keyword>
<comment type="caution">
    <text evidence="4">The sequence shown here is derived from an EMBL/GenBank/DDBJ whole genome shotgun (WGS) entry which is preliminary data.</text>
</comment>
<feature type="region of interest" description="Disordered" evidence="2">
    <location>
        <begin position="792"/>
        <end position="838"/>
    </location>
</feature>
<evidence type="ECO:0000259" key="3">
    <source>
        <dbReference type="PROSITE" id="PS50020"/>
    </source>
</evidence>
<feature type="region of interest" description="Disordered" evidence="2">
    <location>
        <begin position="330"/>
        <end position="351"/>
    </location>
</feature>
<dbReference type="InterPro" id="IPR053233">
    <property type="entry name" value="ABRA-related"/>
</dbReference>
<dbReference type="AlphaFoldDB" id="A0A1Q9D3E6"/>
<gene>
    <name evidence="4" type="primary">CEP164</name>
    <name evidence="4" type="ORF">AK812_SmicGene28849</name>
</gene>
<dbReference type="Pfam" id="PF00397">
    <property type="entry name" value="WW"/>
    <property type="match status" value="1"/>
</dbReference>
<feature type="region of interest" description="Disordered" evidence="2">
    <location>
        <begin position="453"/>
        <end position="489"/>
    </location>
</feature>
<evidence type="ECO:0000256" key="1">
    <source>
        <dbReference type="SAM" id="Coils"/>
    </source>
</evidence>
<feature type="compositionally biased region" description="Acidic residues" evidence="2">
    <location>
        <begin position="746"/>
        <end position="758"/>
    </location>
</feature>
<evidence type="ECO:0000313" key="4">
    <source>
        <dbReference type="EMBL" id="OLP89665.1"/>
    </source>
</evidence>
<name>A0A1Q9D3E6_SYMMI</name>
<feature type="region of interest" description="Disordered" evidence="2">
    <location>
        <begin position="693"/>
        <end position="771"/>
    </location>
</feature>
<dbReference type="CDD" id="cd00201">
    <property type="entry name" value="WW"/>
    <property type="match status" value="2"/>
</dbReference>
<organism evidence="4 5">
    <name type="scientific">Symbiodinium microadriaticum</name>
    <name type="common">Dinoflagellate</name>
    <name type="synonym">Zooxanthella microadriatica</name>
    <dbReference type="NCBI Taxonomy" id="2951"/>
    <lineage>
        <taxon>Eukaryota</taxon>
        <taxon>Sar</taxon>
        <taxon>Alveolata</taxon>
        <taxon>Dinophyceae</taxon>
        <taxon>Suessiales</taxon>
        <taxon>Symbiodiniaceae</taxon>
        <taxon>Symbiodinium</taxon>
    </lineage>
</organism>
<feature type="domain" description="WW" evidence="3">
    <location>
        <begin position="540"/>
        <end position="573"/>
    </location>
</feature>
<protein>
    <submittedName>
        <fullName evidence="4">Centrosomal protein of 164 kDa</fullName>
    </submittedName>
</protein>
<dbReference type="SMART" id="SM00456">
    <property type="entry name" value="WW"/>
    <property type="match status" value="2"/>
</dbReference>
<proteinExistence type="predicted"/>
<dbReference type="PANTHER" id="PTHR21715:SF0">
    <property type="entry name" value="RH04127P"/>
    <property type="match status" value="1"/>
</dbReference>